<evidence type="ECO:0000313" key="2">
    <source>
        <dbReference type="EMBL" id="KAF1749434.1"/>
    </source>
</evidence>
<organism evidence="2 3">
    <name type="scientific">Caenorhabditis remanei</name>
    <name type="common">Caenorhabditis vulgaris</name>
    <dbReference type="NCBI Taxonomy" id="31234"/>
    <lineage>
        <taxon>Eukaryota</taxon>
        <taxon>Metazoa</taxon>
        <taxon>Ecdysozoa</taxon>
        <taxon>Nematoda</taxon>
        <taxon>Chromadorea</taxon>
        <taxon>Rhabditida</taxon>
        <taxon>Rhabditina</taxon>
        <taxon>Rhabditomorpha</taxon>
        <taxon>Rhabditoidea</taxon>
        <taxon>Rhabditidae</taxon>
        <taxon>Peloderinae</taxon>
        <taxon>Caenorhabditis</taxon>
    </lineage>
</organism>
<dbReference type="Proteomes" id="UP000483820">
    <property type="component" value="Chromosome X"/>
</dbReference>
<evidence type="ECO:0000256" key="1">
    <source>
        <dbReference type="SAM" id="Coils"/>
    </source>
</evidence>
<comment type="caution">
    <text evidence="2">The sequence shown here is derived from an EMBL/GenBank/DDBJ whole genome shotgun (WGS) entry which is preliminary data.</text>
</comment>
<feature type="coiled-coil region" evidence="1">
    <location>
        <begin position="3"/>
        <end position="51"/>
    </location>
</feature>
<name>A0A6A5G4C3_CAERE</name>
<proteinExistence type="predicted"/>
<gene>
    <name evidence="2" type="ORF">GCK72_025902</name>
</gene>
<dbReference type="KEGG" id="crq:GCK72_025902"/>
<reference evidence="2 3" key="1">
    <citation type="submission" date="2019-12" db="EMBL/GenBank/DDBJ databases">
        <title>Chromosome-level assembly of the Caenorhabditis remanei genome.</title>
        <authorList>
            <person name="Teterina A.A."/>
            <person name="Willis J.H."/>
            <person name="Phillips P.C."/>
        </authorList>
    </citation>
    <scope>NUCLEOTIDE SEQUENCE [LARGE SCALE GENOMIC DNA]</scope>
    <source>
        <strain evidence="2 3">PX506</strain>
        <tissue evidence="2">Whole organism</tissue>
    </source>
</reference>
<protein>
    <submittedName>
        <fullName evidence="2">Uncharacterized protein</fullName>
    </submittedName>
</protein>
<accession>A0A6A5G4C3</accession>
<dbReference type="AlphaFoldDB" id="A0A6A5G4C3"/>
<sequence>MSTARTEAAIAALKNKIEKTKKAIELRKSFLETLKKEHDDAKLRVTKAIKDKKRILKHHATRLRGMIFQI</sequence>
<dbReference type="EMBL" id="WUAV01000006">
    <property type="protein sequence ID" value="KAF1749434.1"/>
    <property type="molecule type" value="Genomic_DNA"/>
</dbReference>
<dbReference type="GeneID" id="78777969"/>
<dbReference type="RefSeq" id="XP_053580109.1">
    <property type="nucleotide sequence ID" value="XM_053736543.1"/>
</dbReference>
<keyword evidence="1" id="KW-0175">Coiled coil</keyword>
<dbReference type="CTD" id="78777969"/>
<evidence type="ECO:0000313" key="3">
    <source>
        <dbReference type="Proteomes" id="UP000483820"/>
    </source>
</evidence>